<dbReference type="SUPFAM" id="SSF53720">
    <property type="entry name" value="ALDH-like"/>
    <property type="match status" value="1"/>
</dbReference>
<dbReference type="EC" id="1.2.1.3" evidence="3"/>
<dbReference type="PANTHER" id="PTHR42804">
    <property type="entry name" value="ALDEHYDE DEHYDROGENASE"/>
    <property type="match status" value="1"/>
</dbReference>
<sequence length="488" mass="52005">MIWQGPRDRFFIGGEWVAPASDRTVDMISPFTEEKMATVAIGSRADIDRAVAAARRAFDHGPWPRMTLDERITVLRRLSALIGENQVLLAQLVTEEMGCPITLSTSMQAIGPRVLLDSHLDLVPQYPFEYVRQSATGNGLVRRRALGVVAAVIPWNAPFLLGIIKLAPALLTGNTVVLKPALETPLSGYLLAELAQKAGLPEGVINVVPADREESEYLCVHPGVDKVSFTGSSAAGQRLGGLCGQMFRPITLELGGKSAALILDDADIPLAVESLRVGSLRNSGQVCSNKTRIVVSRRRQAEFVEAFAAMMAAMPVGDPMDPATQIGPLVAARQRDRVEGYIAKGRAEGARLVLGGGRPPGLNRGWFVEPTLFDNVDPNSTIAQEEIFGPVVSVMSFDTEDEAVAIANNSVYGLNGSVFSADVDRAVGLARRIDTGTVEINGNGAGFASPMGGFKKSGVGREAGLEVFDGYVQTHTVGVPKAYADARA</sequence>
<evidence type="ECO:0000256" key="1">
    <source>
        <dbReference type="ARBA" id="ARBA00009986"/>
    </source>
</evidence>
<evidence type="ECO:0000256" key="4">
    <source>
        <dbReference type="ARBA" id="ARBA00049194"/>
    </source>
</evidence>
<proteinExistence type="inferred from homology"/>
<dbReference type="InterPro" id="IPR016163">
    <property type="entry name" value="Ald_DH_C"/>
</dbReference>
<dbReference type="InterPro" id="IPR015590">
    <property type="entry name" value="Aldehyde_DH_dom"/>
</dbReference>
<keyword evidence="9" id="KW-1185">Reference proteome</keyword>
<evidence type="ECO:0000259" key="7">
    <source>
        <dbReference type="Pfam" id="PF00171"/>
    </source>
</evidence>
<dbReference type="Pfam" id="PF00171">
    <property type="entry name" value="Aldedh"/>
    <property type="match status" value="1"/>
</dbReference>
<dbReference type="InterPro" id="IPR029510">
    <property type="entry name" value="Ald_DH_CS_GLU"/>
</dbReference>
<evidence type="ECO:0000313" key="8">
    <source>
        <dbReference type="EMBL" id="MDR5652157.1"/>
    </source>
</evidence>
<dbReference type="PROSITE" id="PS00070">
    <property type="entry name" value="ALDEHYDE_DEHYDR_CYS"/>
    <property type="match status" value="1"/>
</dbReference>
<comment type="similarity">
    <text evidence="1 6">Belongs to the aldehyde dehydrogenase family.</text>
</comment>
<dbReference type="CDD" id="cd07139">
    <property type="entry name" value="ALDH_AldA-Rv0768"/>
    <property type="match status" value="1"/>
</dbReference>
<evidence type="ECO:0000256" key="3">
    <source>
        <dbReference type="ARBA" id="ARBA00024226"/>
    </source>
</evidence>
<evidence type="ECO:0000256" key="6">
    <source>
        <dbReference type="RuleBase" id="RU003345"/>
    </source>
</evidence>
<evidence type="ECO:0000256" key="2">
    <source>
        <dbReference type="ARBA" id="ARBA00023002"/>
    </source>
</evidence>
<comment type="caution">
    <text evidence="8">The sequence shown here is derived from an EMBL/GenBank/DDBJ whole genome shotgun (WGS) entry which is preliminary data.</text>
</comment>
<name>A0ABU1F6U3_9RHOB</name>
<dbReference type="PROSITE" id="PS00687">
    <property type="entry name" value="ALDEHYDE_DEHYDR_GLU"/>
    <property type="match status" value="1"/>
</dbReference>
<dbReference type="EMBL" id="JAVKPH010000005">
    <property type="protein sequence ID" value="MDR5652157.1"/>
    <property type="molecule type" value="Genomic_DNA"/>
</dbReference>
<dbReference type="Proteomes" id="UP001247754">
    <property type="component" value="Unassembled WGS sequence"/>
</dbReference>
<dbReference type="InterPro" id="IPR016161">
    <property type="entry name" value="Ald_DH/histidinol_DH"/>
</dbReference>
<dbReference type="RefSeq" id="WP_310456407.1">
    <property type="nucleotide sequence ID" value="NZ_JAVKPH010000005.1"/>
</dbReference>
<feature type="active site" evidence="5">
    <location>
        <position position="253"/>
    </location>
</feature>
<gene>
    <name evidence="8" type="ORF">RGD00_06065</name>
</gene>
<dbReference type="InterPro" id="IPR016162">
    <property type="entry name" value="Ald_DH_N"/>
</dbReference>
<evidence type="ECO:0000313" key="9">
    <source>
        <dbReference type="Proteomes" id="UP001247754"/>
    </source>
</evidence>
<dbReference type="InterPro" id="IPR016160">
    <property type="entry name" value="Ald_DH_CS_CYS"/>
</dbReference>
<evidence type="ECO:0000256" key="5">
    <source>
        <dbReference type="PROSITE-ProRule" id="PRU10007"/>
    </source>
</evidence>
<dbReference type="Gene3D" id="3.40.309.10">
    <property type="entry name" value="Aldehyde Dehydrogenase, Chain A, domain 2"/>
    <property type="match status" value="1"/>
</dbReference>
<comment type="catalytic activity">
    <reaction evidence="4">
        <text>an aldehyde + NAD(+) + H2O = a carboxylate + NADH + 2 H(+)</text>
        <dbReference type="Rhea" id="RHEA:16185"/>
        <dbReference type="ChEBI" id="CHEBI:15377"/>
        <dbReference type="ChEBI" id="CHEBI:15378"/>
        <dbReference type="ChEBI" id="CHEBI:17478"/>
        <dbReference type="ChEBI" id="CHEBI:29067"/>
        <dbReference type="ChEBI" id="CHEBI:57540"/>
        <dbReference type="ChEBI" id="CHEBI:57945"/>
        <dbReference type="EC" id="1.2.1.3"/>
    </reaction>
</comment>
<keyword evidence="2 6" id="KW-0560">Oxidoreductase</keyword>
<protein>
    <recommendedName>
        <fullName evidence="3">aldehyde dehydrogenase (NAD(+))</fullName>
        <ecNumber evidence="3">1.2.1.3</ecNumber>
    </recommendedName>
</protein>
<dbReference type="PANTHER" id="PTHR42804:SF1">
    <property type="entry name" value="ALDEHYDE DEHYDROGENASE-RELATED"/>
    <property type="match status" value="1"/>
</dbReference>
<feature type="domain" description="Aldehyde dehydrogenase" evidence="7">
    <location>
        <begin position="16"/>
        <end position="477"/>
    </location>
</feature>
<reference evidence="8 9" key="1">
    <citation type="submission" date="2023-09" db="EMBL/GenBank/DDBJ databases">
        <title>Xinfangfangia sedmenti sp. nov., isolated the sedment.</title>
        <authorList>
            <person name="Xu L."/>
        </authorList>
    </citation>
    <scope>NUCLEOTIDE SEQUENCE [LARGE SCALE GENOMIC DNA]</scope>
    <source>
        <strain evidence="8 9">LG-4</strain>
    </source>
</reference>
<dbReference type="Gene3D" id="3.40.605.10">
    <property type="entry name" value="Aldehyde Dehydrogenase, Chain A, domain 1"/>
    <property type="match status" value="1"/>
</dbReference>
<organism evidence="8 9">
    <name type="scientific">Ruixingdingia sedimenti</name>
    <dbReference type="NCBI Taxonomy" id="3073604"/>
    <lineage>
        <taxon>Bacteria</taxon>
        <taxon>Pseudomonadati</taxon>
        <taxon>Pseudomonadota</taxon>
        <taxon>Alphaproteobacteria</taxon>
        <taxon>Rhodobacterales</taxon>
        <taxon>Paracoccaceae</taxon>
        <taxon>Ruixingdingia</taxon>
    </lineage>
</organism>
<accession>A0ABU1F6U3</accession>